<name>A0A433RS01_9BACL</name>
<evidence type="ECO:0000313" key="2">
    <source>
        <dbReference type="EMBL" id="RUS54338.1"/>
    </source>
</evidence>
<accession>A0A433RS01</accession>
<dbReference type="Proteomes" id="UP000288623">
    <property type="component" value="Unassembled WGS sequence"/>
</dbReference>
<protein>
    <submittedName>
        <fullName evidence="2">Glyoxalase</fullName>
    </submittedName>
</protein>
<dbReference type="SUPFAM" id="SSF54593">
    <property type="entry name" value="Glyoxalase/Bleomycin resistance protein/Dihydroxybiphenyl dioxygenase"/>
    <property type="match status" value="1"/>
</dbReference>
<comment type="caution">
    <text evidence="2">The sequence shown here is derived from an EMBL/GenBank/DDBJ whole genome shotgun (WGS) entry which is preliminary data.</text>
</comment>
<reference evidence="2 3" key="1">
    <citation type="submission" date="2014-11" db="EMBL/GenBank/DDBJ databases">
        <title>Genome sequence and analysis of novel Kurthia sp.</title>
        <authorList>
            <person name="Lawson J.N."/>
            <person name="Gonzalez J.E."/>
            <person name="Rinauldi L."/>
            <person name="Xuan Z."/>
            <person name="Firman A."/>
            <person name="Shaddox L."/>
            <person name="Trudeau A."/>
            <person name="Shah S."/>
            <person name="Reiman D."/>
        </authorList>
    </citation>
    <scope>NUCLEOTIDE SEQUENCE [LARGE SCALE GENOMIC DNA]</scope>
    <source>
        <strain evidence="2 3">3B1D</strain>
    </source>
</reference>
<dbReference type="Gene3D" id="3.10.180.10">
    <property type="entry name" value="2,3-Dihydroxybiphenyl 1,2-Dioxygenase, domain 1"/>
    <property type="match status" value="1"/>
</dbReference>
<dbReference type="InterPro" id="IPR037523">
    <property type="entry name" value="VOC_core"/>
</dbReference>
<feature type="domain" description="VOC" evidence="1">
    <location>
        <begin position="4"/>
        <end position="129"/>
    </location>
</feature>
<dbReference type="EMBL" id="JTFC01000032">
    <property type="protein sequence ID" value="RUS54338.1"/>
    <property type="molecule type" value="Genomic_DNA"/>
</dbReference>
<proteinExistence type="predicted"/>
<organism evidence="2 3">
    <name type="scientific">Candidatus Kurthia intestinigallinarum</name>
    <dbReference type="NCBI Taxonomy" id="1562256"/>
    <lineage>
        <taxon>Bacteria</taxon>
        <taxon>Bacillati</taxon>
        <taxon>Bacillota</taxon>
        <taxon>Bacilli</taxon>
        <taxon>Bacillales</taxon>
        <taxon>Caryophanaceae</taxon>
        <taxon>Kurthia</taxon>
    </lineage>
</organism>
<dbReference type="RefSeq" id="WP_126991069.1">
    <property type="nucleotide sequence ID" value="NZ_JTFC01000032.1"/>
</dbReference>
<dbReference type="InterPro" id="IPR029068">
    <property type="entry name" value="Glyas_Bleomycin-R_OHBP_Dase"/>
</dbReference>
<dbReference type="Pfam" id="PF13669">
    <property type="entry name" value="Glyoxalase_4"/>
    <property type="match status" value="1"/>
</dbReference>
<gene>
    <name evidence="2" type="ORF">QI30_13040</name>
</gene>
<dbReference type="AlphaFoldDB" id="A0A433RS01"/>
<dbReference type="OrthoDB" id="375220at2"/>
<evidence type="ECO:0000313" key="3">
    <source>
        <dbReference type="Proteomes" id="UP000288623"/>
    </source>
</evidence>
<keyword evidence="3" id="KW-1185">Reference proteome</keyword>
<dbReference type="PROSITE" id="PS51819">
    <property type="entry name" value="VOC"/>
    <property type="match status" value="1"/>
</dbReference>
<evidence type="ECO:0000259" key="1">
    <source>
        <dbReference type="PROSITE" id="PS51819"/>
    </source>
</evidence>
<sequence length="130" mass="14980">MKRFIHHICIQTNDYAASKNFYETLGFTLAKESQGFHSRDYNSWLKMDHFYIELQTAKQGELLRDFSKHSAGPVHFCLYIEDLQKEVARLQVLGLPFAKKNGQVLYDVEGSHLAKVVAPEGTIIELRDSF</sequence>